<protein>
    <submittedName>
        <fullName evidence="7">Transcription factor bHLH144</fullName>
    </submittedName>
</protein>
<dbReference type="PANTHER" id="PTHR36066:SF11">
    <property type="entry name" value="TRANSCRIPTION FACTOR BHLH144"/>
    <property type="match status" value="1"/>
</dbReference>
<evidence type="ECO:0000313" key="7">
    <source>
        <dbReference type="EMBL" id="KAK1368897.1"/>
    </source>
</evidence>
<dbReference type="SMART" id="SM00353">
    <property type="entry name" value="HLH"/>
    <property type="match status" value="1"/>
</dbReference>
<evidence type="ECO:0000259" key="6">
    <source>
        <dbReference type="PROSITE" id="PS50888"/>
    </source>
</evidence>
<comment type="subcellular location">
    <subcellularLocation>
        <location evidence="1">Nucleus</location>
    </subcellularLocation>
</comment>
<evidence type="ECO:0000313" key="8">
    <source>
        <dbReference type="Proteomes" id="UP001237642"/>
    </source>
</evidence>
<dbReference type="SUPFAM" id="SSF47459">
    <property type="entry name" value="HLH, helix-loop-helix DNA-binding domain"/>
    <property type="match status" value="1"/>
</dbReference>
<dbReference type="InterPro" id="IPR036638">
    <property type="entry name" value="HLH_DNA-bd_sf"/>
</dbReference>
<keyword evidence="8" id="KW-1185">Reference proteome</keyword>
<evidence type="ECO:0000256" key="3">
    <source>
        <dbReference type="ARBA" id="ARBA00023163"/>
    </source>
</evidence>
<name>A0AAD8MDG9_9APIA</name>
<dbReference type="Proteomes" id="UP001237642">
    <property type="component" value="Unassembled WGS sequence"/>
</dbReference>
<proteinExistence type="predicted"/>
<dbReference type="InterPro" id="IPR037546">
    <property type="entry name" value="SAC51-like"/>
</dbReference>
<comment type="caution">
    <text evidence="7">The sequence shown here is derived from an EMBL/GenBank/DDBJ whole genome shotgun (WGS) entry which is preliminary data.</text>
</comment>
<evidence type="ECO:0000256" key="5">
    <source>
        <dbReference type="SAM" id="MobiDB-lite"/>
    </source>
</evidence>
<dbReference type="PROSITE" id="PS50888">
    <property type="entry name" value="BHLH"/>
    <property type="match status" value="1"/>
</dbReference>
<dbReference type="GO" id="GO:0005634">
    <property type="term" value="C:nucleus"/>
    <property type="evidence" value="ECO:0007669"/>
    <property type="project" value="UniProtKB-SubCell"/>
</dbReference>
<dbReference type="Pfam" id="PF23173">
    <property type="entry name" value="bHLH_SAC51"/>
    <property type="match status" value="1"/>
</dbReference>
<reference evidence="7" key="2">
    <citation type="submission" date="2023-05" db="EMBL/GenBank/DDBJ databases">
        <authorList>
            <person name="Schelkunov M.I."/>
        </authorList>
    </citation>
    <scope>NUCLEOTIDE SEQUENCE</scope>
    <source>
        <strain evidence="7">Hsosn_3</strain>
        <tissue evidence="7">Leaf</tissue>
    </source>
</reference>
<reference evidence="7" key="1">
    <citation type="submission" date="2023-02" db="EMBL/GenBank/DDBJ databases">
        <title>Genome of toxic invasive species Heracleum sosnowskyi carries increased number of genes despite the absence of recent whole-genome duplications.</title>
        <authorList>
            <person name="Schelkunov M."/>
            <person name="Shtratnikova V."/>
            <person name="Makarenko M."/>
            <person name="Klepikova A."/>
            <person name="Omelchenko D."/>
            <person name="Novikova G."/>
            <person name="Obukhova E."/>
            <person name="Bogdanov V."/>
            <person name="Penin A."/>
            <person name="Logacheva M."/>
        </authorList>
    </citation>
    <scope>NUCLEOTIDE SEQUENCE</scope>
    <source>
        <strain evidence="7">Hsosn_3</strain>
        <tissue evidence="7">Leaf</tissue>
    </source>
</reference>
<evidence type="ECO:0000256" key="4">
    <source>
        <dbReference type="ARBA" id="ARBA00023242"/>
    </source>
</evidence>
<sequence>MHREHQFTPQKPEAYHTDQLGRGFILSAPVAPFFGGTFSPTQNHSMPLHGVKFHPSEACPRNFIICDQTNNGSHIMFHPTIHSKLCYPGLNFCFPSIEEDSGKVHTNIYGREASPLKEDSDDIDALLNYDEEEEEECDDEVVSTARTCGNYPSDLFDSCSSHGGSRSRKSRSPTFSQEPYGNDSNCSGRKRQKVKKMVKALKRIVPGGNQMNTVAVLDEAVRYLKSLKVEVETHGAGNIKT</sequence>
<organism evidence="7 8">
    <name type="scientific">Heracleum sosnowskyi</name>
    <dbReference type="NCBI Taxonomy" id="360622"/>
    <lineage>
        <taxon>Eukaryota</taxon>
        <taxon>Viridiplantae</taxon>
        <taxon>Streptophyta</taxon>
        <taxon>Embryophyta</taxon>
        <taxon>Tracheophyta</taxon>
        <taxon>Spermatophyta</taxon>
        <taxon>Magnoliopsida</taxon>
        <taxon>eudicotyledons</taxon>
        <taxon>Gunneridae</taxon>
        <taxon>Pentapetalae</taxon>
        <taxon>asterids</taxon>
        <taxon>campanulids</taxon>
        <taxon>Apiales</taxon>
        <taxon>Apiaceae</taxon>
        <taxon>Apioideae</taxon>
        <taxon>apioid superclade</taxon>
        <taxon>Tordylieae</taxon>
        <taxon>Tordyliinae</taxon>
        <taxon>Heracleum</taxon>
    </lineage>
</organism>
<evidence type="ECO:0000256" key="1">
    <source>
        <dbReference type="ARBA" id="ARBA00004123"/>
    </source>
</evidence>
<feature type="compositionally biased region" description="Polar residues" evidence="5">
    <location>
        <begin position="173"/>
        <end position="187"/>
    </location>
</feature>
<gene>
    <name evidence="7" type="ORF">POM88_034989</name>
</gene>
<feature type="domain" description="BHLH" evidence="6">
    <location>
        <begin position="178"/>
        <end position="227"/>
    </location>
</feature>
<dbReference type="EMBL" id="JAUIZM010000008">
    <property type="protein sequence ID" value="KAK1368897.1"/>
    <property type="molecule type" value="Genomic_DNA"/>
</dbReference>
<dbReference type="AlphaFoldDB" id="A0AAD8MDG9"/>
<dbReference type="PANTHER" id="PTHR36066">
    <property type="entry name" value="TRANSCRIPTION FACTOR BHLH145"/>
    <property type="match status" value="1"/>
</dbReference>
<dbReference type="GO" id="GO:0046983">
    <property type="term" value="F:protein dimerization activity"/>
    <property type="evidence" value="ECO:0007669"/>
    <property type="project" value="InterPro"/>
</dbReference>
<keyword evidence="2" id="KW-0805">Transcription regulation</keyword>
<feature type="region of interest" description="Disordered" evidence="5">
    <location>
        <begin position="158"/>
        <end position="189"/>
    </location>
</feature>
<evidence type="ECO:0000256" key="2">
    <source>
        <dbReference type="ARBA" id="ARBA00023015"/>
    </source>
</evidence>
<dbReference type="InterPro" id="IPR011598">
    <property type="entry name" value="bHLH_dom"/>
</dbReference>
<dbReference type="CDD" id="cd18917">
    <property type="entry name" value="bHLH_AtSAC51_like"/>
    <property type="match status" value="1"/>
</dbReference>
<keyword evidence="4" id="KW-0539">Nucleus</keyword>
<keyword evidence="3" id="KW-0804">Transcription</keyword>
<accession>A0AAD8MDG9</accession>
<dbReference type="Gene3D" id="4.10.280.10">
    <property type="entry name" value="Helix-loop-helix DNA-binding domain"/>
    <property type="match status" value="1"/>
</dbReference>